<feature type="region of interest" description="Disordered" evidence="6">
    <location>
        <begin position="375"/>
        <end position="441"/>
    </location>
</feature>
<feature type="compositionally biased region" description="Basic and acidic residues" evidence="6">
    <location>
        <begin position="375"/>
        <end position="386"/>
    </location>
</feature>
<dbReference type="GO" id="GO:0005667">
    <property type="term" value="C:transcription regulator complex"/>
    <property type="evidence" value="ECO:0007669"/>
    <property type="project" value="TreeGrafter"/>
</dbReference>
<dbReference type="EMBL" id="JAAAHY010000824">
    <property type="protein sequence ID" value="KAF9956657.1"/>
    <property type="molecule type" value="Genomic_DNA"/>
</dbReference>
<feature type="compositionally biased region" description="Basic residues" evidence="6">
    <location>
        <begin position="398"/>
        <end position="416"/>
    </location>
</feature>
<dbReference type="InterPro" id="IPR021629">
    <property type="entry name" value="Mediator_Med23"/>
</dbReference>
<keyword evidence="5" id="KW-0539">Nucleus</keyword>
<dbReference type="Proteomes" id="UP000738359">
    <property type="component" value="Unassembled WGS sequence"/>
</dbReference>
<evidence type="ECO:0000256" key="3">
    <source>
        <dbReference type="ARBA" id="ARBA00023015"/>
    </source>
</evidence>
<accession>A0A9P6J0F8</accession>
<feature type="compositionally biased region" description="Low complexity" evidence="6">
    <location>
        <begin position="2391"/>
        <end position="2403"/>
    </location>
</feature>
<comment type="subcellular location">
    <subcellularLocation>
        <location evidence="1">Nucleus</location>
    </subcellularLocation>
</comment>
<dbReference type="PANTHER" id="PTHR12691">
    <property type="entry name" value="MEDIATOR OF RNA POLYMERASE II TRANSCRIPTION SUBUNIT 23"/>
    <property type="match status" value="1"/>
</dbReference>
<keyword evidence="3" id="KW-0805">Transcription regulation</keyword>
<feature type="region of interest" description="Disordered" evidence="6">
    <location>
        <begin position="2391"/>
        <end position="2415"/>
    </location>
</feature>
<name>A0A9P6J0F8_MORAP</name>
<gene>
    <name evidence="7" type="primary">MED23</name>
    <name evidence="7" type="ORF">BGZ70_009806</name>
</gene>
<comment type="similarity">
    <text evidence="2">Belongs to the Mediator complex subunit 23 family.</text>
</comment>
<dbReference type="GO" id="GO:0010628">
    <property type="term" value="P:positive regulation of gene expression"/>
    <property type="evidence" value="ECO:0007669"/>
    <property type="project" value="TreeGrafter"/>
</dbReference>
<evidence type="ECO:0000313" key="8">
    <source>
        <dbReference type="Proteomes" id="UP000738359"/>
    </source>
</evidence>
<keyword evidence="4" id="KW-0804">Transcription</keyword>
<feature type="region of interest" description="Disordered" evidence="6">
    <location>
        <begin position="862"/>
        <end position="894"/>
    </location>
</feature>
<comment type="caution">
    <text evidence="7">The sequence shown here is derived from an EMBL/GenBank/DDBJ whole genome shotgun (WGS) entry which is preliminary data.</text>
</comment>
<feature type="compositionally biased region" description="Acidic residues" evidence="6">
    <location>
        <begin position="863"/>
        <end position="873"/>
    </location>
</feature>
<dbReference type="OrthoDB" id="9982951at2759"/>
<dbReference type="GO" id="GO:0006357">
    <property type="term" value="P:regulation of transcription by RNA polymerase II"/>
    <property type="evidence" value="ECO:0007669"/>
    <property type="project" value="TreeGrafter"/>
</dbReference>
<evidence type="ECO:0000256" key="2">
    <source>
        <dbReference type="ARBA" id="ARBA00010222"/>
    </source>
</evidence>
<evidence type="ECO:0000256" key="4">
    <source>
        <dbReference type="ARBA" id="ARBA00023163"/>
    </source>
</evidence>
<protein>
    <submittedName>
        <fullName evidence="7">Mediator of RNA polymerase II transcription subunit 23</fullName>
    </submittedName>
</protein>
<dbReference type="Gene3D" id="3.40.50.1010">
    <property type="entry name" value="5'-nuclease"/>
    <property type="match status" value="1"/>
</dbReference>
<dbReference type="Pfam" id="PF11573">
    <property type="entry name" value="Med23"/>
    <property type="match status" value="1"/>
</dbReference>
<organism evidence="7 8">
    <name type="scientific">Mortierella alpina</name>
    <name type="common">Oleaginous fungus</name>
    <name type="synonym">Mortierella renispora</name>
    <dbReference type="NCBI Taxonomy" id="64518"/>
    <lineage>
        <taxon>Eukaryota</taxon>
        <taxon>Fungi</taxon>
        <taxon>Fungi incertae sedis</taxon>
        <taxon>Mucoromycota</taxon>
        <taxon>Mortierellomycotina</taxon>
        <taxon>Mortierellomycetes</taxon>
        <taxon>Mortierellales</taxon>
        <taxon>Mortierellaceae</taxon>
        <taxon>Mortierella</taxon>
    </lineage>
</organism>
<feature type="compositionally biased region" description="Polar residues" evidence="6">
    <location>
        <begin position="874"/>
        <end position="889"/>
    </location>
</feature>
<keyword evidence="8" id="KW-1185">Reference proteome</keyword>
<evidence type="ECO:0000256" key="5">
    <source>
        <dbReference type="ARBA" id="ARBA00023242"/>
    </source>
</evidence>
<evidence type="ECO:0000256" key="6">
    <source>
        <dbReference type="SAM" id="MobiDB-lite"/>
    </source>
</evidence>
<sequence length="2730" mass="305686">MGITGLWQKLKTNGLDPQPTLPSDLTDVFYEIDLQGCFFSVIKTMFMDQDNKPRGAHRVGVRLAHKIKAVFGDARLCVHVDGGSAQEKAYAANKRAKTRTNDMAKLDKELDKLQAKSEMGKWTSTTTMNVINRNIIKLFVLTPADKEAMRDGLEASGVSVCLCQTEADVCIARGPDKHVEDGSSRQRIAVSIDSDLLVYESISAVLRPMPKHNGYGLYVKSDVLRALDLPSARHMAVYGIVNENDYGRNVDHLGLARNLDIVRTLPSEGLSEMLQTYSRLASRAVGELVDPHRFHLAHRVFGSHQQHLTEGRSPTNDTYRSYRQRFEHLKSLRLTRKPDPTTRPSFYVARGSTRNQFRPIFASKESILAGTHYKDISTAKPRDQELPRQAPVQQKRPPPAKKAIKKKKREGRARTKPKADAKKRNVKDATRHDRDLRRKHPTKTLCIGSISGCLRKQGHGDAVDSMQQQLRGAVELLNMLQMYAYWACAIYITAILDGCGTTSGSVPLATPQSIATSSAPSSSFASGPASVTSSATTFFSLTSASSTASASSATAGPLSAAPSSASVAPWIPTTAADRQRLLNEIIDGRDFMNALASRLYHGIIQETEAFSTPQKPGEAADLAYFLFRRTTKLPPLKTRQSRTAPDSKTQRMGFYNMSAMSMVSVQTAIRSHFRNADFGVKNVDKDKSDIEFFFEKNGQAGSYADFPKAALKQGFIYLSEVALIDVFWANPATKTFTQHILRTLGQETPTKKAAEEFVLHHKALFIDTLFGHGKYRHASLQENELETHYKLKGTIVTNGHVVHMLAYDMKYHRPTAAREERKKGRTDIKVEFWDQEDEHEDEDPSGLDDAVDTVQQLTIQDPFLDDDEEDLDEASSTSHMGHEAATSSAAPARQVNWKQRSKILQNVETVYRRPEDCPPADDTIVLGADPGEINALVVAKLDPHKRQERHVVKVTRKFLSAPYTKFRRLLEERKAATGIEAIESRMPSFARGTLNQYFQYMNCSSTTTNSSSITNINSSSSTTNISSSTANISTSTTTDAGTNLESLVSFYQETWYLKKKWESQQAQLSCLDMAVKGILRMADKNESDKYDPSGRPVVLCVGLGNFNSQSGLPSKHSVLEARLVKKEDDHDSEDDIAMQAFTALLEAALNETDFQIPPPIGDSDSFFCIFQAPAPKKRRLNASLSWPKYLADPENSKCLAGLAAEFLKVCKATDSVNEPLALLFQTYHGALQSPAKSALLLALLYNIFYPNSTLPLYDRLKSPISLSRAFFQLTQYLDVSNQFQWIGTMSLLLRCLQQPDCETIPSETAVAIMTSLLKKINLLPLNCDKSQRECASMGLEVIQAFLEIPNNSKTAHASYYDLLREIPQVFPPGVVVHWTLESFMSHLQTRRQKLALLVMPPDASWPLISQVSRQHEFTDLSQRPSHLLFAPDYANGMRDGHMTTYVSLFGDLLYQRAPSDEIFFMIRQLPHTPAGISALRESLVTKTRDVVRCIQRHSRFHEPRQVDMSAPVAANPEMVIPDNIDFMELLIELSDQLYAFVGSELSQISNIYPSGYSVLYEDLIADYHALVTGTDKAPPQLEKDNTLIFLLLQLIHIEKVGGKDKLLAQDYAGDEHLFRLLIGLYNEDQVNSKDGFYLRDLALQCAISHQQSYIRDRSMMKFRHPKLAVIWPYYSQICYNVQSYFLTKYKNNVQDTTCLTNMSMQENVKIAMESQLRQHIVAGTLFIYLVPNYQGKEPELDASGMFLKGGTLSYKLLDMLNIDTKHRLLGLIYKMMLDGEQGPRFHGDPPPQVKFVSPYVTDVVYKLLSSTPCSVEPVIKVLFDKLRRYDRLPKTGAEIPPEVIRWQFTVLQLLNYRLIRSLKFTATCPHLLHYMKFALLLTKHRALHNIVETCNHSALSIQTSHKFLRSLVDNKREKPFWFEESEALARRTVLTMARVVKLRGQGDAPLGIITEILQILYKHPLAWTEEIMAFFPEPVRDFYRNQDQAGVAKGIPGAVTELEVSTLLEATSVHNHPLAWTEEIMAFFPDMANHPFFLCVFWEIIIIHQQVSETMLEDIRAVMLQFPPSHMSTYTQQLIDYALWKLDPKNPNATGSIDFVVRVFEDLVWKYQLLSIEHTLLALMTGHPSRSGDLGLKILIQMTVNSSELSNRISHWTSIGISPRPWEEDAYYEKLQSYLSRYPEYFGFEAHEVRSGNSSINPPLEMPLLVSYNNVLLRLLNIFDMIIGRFIEYQMTDTLVTFLEKFGCLYLYHHTPMGFVRDTLLYYYESPTLRDPSVTKALLKLLDFKQVDLCPVLTDYAQEMSRSQDLFDEHYVHEVCRKLAVSLDPKECGFKTDPGMPERQYREISNPATQGLYIAIIEILAAPISKERIIEHMLSLVLAKRSGATQSSRTTASSTSAAGSGSGSGAGSSSTASSKVVPEARVIHAAGLLLSALPAEFMDLFFIEVDAFVRTDETLLEASTRSATSTASSRAAAAAAFIGRPLTTATVGAGPVAGMAGTPTSANIKIESIKSIADLKSSATADATATANTQRDPLFKRSTAQEMLLSTIFSSYASNRNNYRTNLPNSFLTFFHAVAHYTSADILLRVMKCLESWRSGTNLPEPTGSTLSNYDNKLIRFQRDHDPHRDEGVEDMEGVAQEEISESNGDGASEMKKGATKDNSVRADVQLLFICAMIGPLVHRFEKVQIGGTTGHFLVVLVELLAVVTDRMEAASRPGLCTLEQVIDFM</sequence>
<evidence type="ECO:0000313" key="7">
    <source>
        <dbReference type="EMBL" id="KAF9956657.1"/>
    </source>
</evidence>
<dbReference type="PANTHER" id="PTHR12691:SF10">
    <property type="entry name" value="MEDIATOR OF RNA POLYMERASE II TRANSCRIPTION SUBUNIT 23"/>
    <property type="match status" value="1"/>
</dbReference>
<dbReference type="GO" id="GO:0016592">
    <property type="term" value="C:mediator complex"/>
    <property type="evidence" value="ECO:0007669"/>
    <property type="project" value="TreeGrafter"/>
</dbReference>
<proteinExistence type="inferred from homology"/>
<feature type="compositionally biased region" description="Basic and acidic residues" evidence="6">
    <location>
        <begin position="417"/>
        <end position="436"/>
    </location>
</feature>
<reference evidence="7" key="1">
    <citation type="journal article" date="2020" name="Fungal Divers.">
        <title>Resolving the Mortierellaceae phylogeny through synthesis of multi-gene phylogenetics and phylogenomics.</title>
        <authorList>
            <person name="Vandepol N."/>
            <person name="Liber J."/>
            <person name="Desiro A."/>
            <person name="Na H."/>
            <person name="Kennedy M."/>
            <person name="Barry K."/>
            <person name="Grigoriev I.V."/>
            <person name="Miller A.N."/>
            <person name="O'Donnell K."/>
            <person name="Stajich J.E."/>
            <person name="Bonito G."/>
        </authorList>
    </citation>
    <scope>NUCLEOTIDE SEQUENCE</scope>
    <source>
        <strain evidence="7">CK1249</strain>
    </source>
</reference>
<evidence type="ECO:0000256" key="1">
    <source>
        <dbReference type="ARBA" id="ARBA00004123"/>
    </source>
</evidence>